<feature type="domain" description="Major facilitator superfamily (MFS) profile" evidence="4">
    <location>
        <begin position="278"/>
        <end position="483"/>
    </location>
</feature>
<protein>
    <recommendedName>
        <fullName evidence="4">Major facilitator superfamily (MFS) profile domain-containing protein</fullName>
    </recommendedName>
</protein>
<comment type="subcellular location">
    <subcellularLocation>
        <location evidence="1">Membrane</location>
        <topology evidence="1">Multi-pass membrane protein</topology>
    </subcellularLocation>
</comment>
<feature type="transmembrane region" description="Helical" evidence="3">
    <location>
        <begin position="157"/>
        <end position="175"/>
    </location>
</feature>
<reference evidence="5" key="2">
    <citation type="journal article" date="2023" name="IMA Fungus">
        <title>Comparative genomic study of the Penicillium genus elucidates a diverse pangenome and 15 lateral gene transfer events.</title>
        <authorList>
            <person name="Petersen C."/>
            <person name="Sorensen T."/>
            <person name="Nielsen M.R."/>
            <person name="Sondergaard T.E."/>
            <person name="Sorensen J.L."/>
            <person name="Fitzpatrick D.A."/>
            <person name="Frisvad J.C."/>
            <person name="Nielsen K.L."/>
        </authorList>
    </citation>
    <scope>NUCLEOTIDE SEQUENCE</scope>
    <source>
        <strain evidence="5">IBT 19713</strain>
    </source>
</reference>
<dbReference type="InterPro" id="IPR011701">
    <property type="entry name" value="MFS"/>
</dbReference>
<proteinExistence type="inferred from homology"/>
<dbReference type="EMBL" id="JAPQKS010000002">
    <property type="protein sequence ID" value="KAJ5246630.1"/>
    <property type="molecule type" value="Genomic_DNA"/>
</dbReference>
<sequence>MGSPVLIWRVRINIRQAILYAAVVGIVVGIFEVKKPTSMPAGQVGRNEHLGSAKRRKRVSSAILLMLTEQLQNCGVRERHVLVVAAGFVTMFLTCGIIFSYGVYQAIYQELAGEPETPFTGASSSVISLIGTLAIALMSMGGPFATAWSKLYGPQPVIAAGGMIFGLGCILASLSEYVWEFALTHGLLVGIGTCLAYVPTMSVAPTWFNKRRGLAMGIVISGSACGGMVWPPVLRAITASIGFRNALRISGCLTAGLTKKTGWTKVPLINWNIAKSKKFAGQALGCFIQSAGYSTPLFFYAAFAQSLGYSKSQADTFITISNAANFVSRIVIGYAADKLGRLNMLFFTTVVSAFSVFAFWLPSTFVDKTVTSLASEVLFIFFAILYGCFGSAYISLFPASLVELFGVQHYTSVNGALYFIRGAGALLGTPLTGLLLSGQSALESPYNYERVAITVGVLLSVASLATLWVRIEASSGKQWAWKM</sequence>
<dbReference type="AlphaFoldDB" id="A0A9W9PH51"/>
<feature type="transmembrane region" description="Helical" evidence="3">
    <location>
        <begin position="373"/>
        <end position="396"/>
    </location>
</feature>
<dbReference type="GO" id="GO:0016020">
    <property type="term" value="C:membrane"/>
    <property type="evidence" value="ECO:0007669"/>
    <property type="project" value="UniProtKB-SubCell"/>
</dbReference>
<dbReference type="Pfam" id="PF07690">
    <property type="entry name" value="MFS_1"/>
    <property type="match status" value="2"/>
</dbReference>
<keyword evidence="6" id="KW-1185">Reference proteome</keyword>
<evidence type="ECO:0000259" key="4">
    <source>
        <dbReference type="PROSITE" id="PS50850"/>
    </source>
</evidence>
<comment type="caution">
    <text evidence="5">The sequence shown here is derived from an EMBL/GenBank/DDBJ whole genome shotgun (WGS) entry which is preliminary data.</text>
</comment>
<dbReference type="PROSITE" id="PS50850">
    <property type="entry name" value="MFS"/>
    <property type="match status" value="1"/>
</dbReference>
<keyword evidence="3" id="KW-1133">Transmembrane helix</keyword>
<dbReference type="InterPro" id="IPR020846">
    <property type="entry name" value="MFS_dom"/>
</dbReference>
<dbReference type="InterPro" id="IPR036259">
    <property type="entry name" value="MFS_trans_sf"/>
</dbReference>
<dbReference type="PANTHER" id="PTHR11360">
    <property type="entry name" value="MONOCARBOXYLATE TRANSPORTER"/>
    <property type="match status" value="1"/>
</dbReference>
<feature type="transmembrane region" description="Helical" evidence="3">
    <location>
        <begin position="181"/>
        <end position="201"/>
    </location>
</feature>
<keyword evidence="3" id="KW-0812">Transmembrane</keyword>
<evidence type="ECO:0000256" key="2">
    <source>
        <dbReference type="ARBA" id="ARBA00006727"/>
    </source>
</evidence>
<dbReference type="Proteomes" id="UP001150941">
    <property type="component" value="Unassembled WGS sequence"/>
</dbReference>
<feature type="transmembrane region" description="Helical" evidence="3">
    <location>
        <begin position="448"/>
        <end position="469"/>
    </location>
</feature>
<reference evidence="5" key="1">
    <citation type="submission" date="2022-11" db="EMBL/GenBank/DDBJ databases">
        <authorList>
            <person name="Petersen C."/>
        </authorList>
    </citation>
    <scope>NUCLEOTIDE SEQUENCE</scope>
    <source>
        <strain evidence="5">IBT 19713</strain>
    </source>
</reference>
<dbReference type="RefSeq" id="XP_058334051.1">
    <property type="nucleotide sequence ID" value="XM_058470910.1"/>
</dbReference>
<evidence type="ECO:0000256" key="1">
    <source>
        <dbReference type="ARBA" id="ARBA00004141"/>
    </source>
</evidence>
<dbReference type="OrthoDB" id="6499973at2759"/>
<evidence type="ECO:0000313" key="6">
    <source>
        <dbReference type="Proteomes" id="UP001150941"/>
    </source>
</evidence>
<evidence type="ECO:0000313" key="5">
    <source>
        <dbReference type="EMBL" id="KAJ5246630.1"/>
    </source>
</evidence>
<dbReference type="InterPro" id="IPR050327">
    <property type="entry name" value="Proton-linked_MCT"/>
</dbReference>
<dbReference type="GeneID" id="83198213"/>
<accession>A0A9W9PH51</accession>
<name>A0A9W9PH51_9EURO</name>
<feature type="transmembrane region" description="Helical" evidence="3">
    <location>
        <begin position="342"/>
        <end position="361"/>
    </location>
</feature>
<keyword evidence="3" id="KW-0472">Membrane</keyword>
<feature type="transmembrane region" description="Helical" evidence="3">
    <location>
        <begin position="12"/>
        <end position="31"/>
    </location>
</feature>
<feature type="transmembrane region" description="Helical" evidence="3">
    <location>
        <begin position="213"/>
        <end position="230"/>
    </location>
</feature>
<feature type="transmembrane region" description="Helical" evidence="3">
    <location>
        <begin position="316"/>
        <end position="336"/>
    </location>
</feature>
<dbReference type="Gene3D" id="1.20.1250.20">
    <property type="entry name" value="MFS general substrate transporter like domains"/>
    <property type="match status" value="2"/>
</dbReference>
<feature type="transmembrane region" description="Helical" evidence="3">
    <location>
        <begin position="416"/>
        <end position="436"/>
    </location>
</feature>
<feature type="transmembrane region" description="Helical" evidence="3">
    <location>
        <begin position="279"/>
        <end position="304"/>
    </location>
</feature>
<dbReference type="SUPFAM" id="SSF103473">
    <property type="entry name" value="MFS general substrate transporter"/>
    <property type="match status" value="1"/>
</dbReference>
<organism evidence="5 6">
    <name type="scientific">Penicillium chermesinum</name>
    <dbReference type="NCBI Taxonomy" id="63820"/>
    <lineage>
        <taxon>Eukaryota</taxon>
        <taxon>Fungi</taxon>
        <taxon>Dikarya</taxon>
        <taxon>Ascomycota</taxon>
        <taxon>Pezizomycotina</taxon>
        <taxon>Eurotiomycetes</taxon>
        <taxon>Eurotiomycetidae</taxon>
        <taxon>Eurotiales</taxon>
        <taxon>Aspergillaceae</taxon>
        <taxon>Penicillium</taxon>
    </lineage>
</organism>
<feature type="transmembrane region" description="Helical" evidence="3">
    <location>
        <begin position="81"/>
        <end position="104"/>
    </location>
</feature>
<gene>
    <name evidence="5" type="ORF">N7468_001613</name>
</gene>
<evidence type="ECO:0000256" key="3">
    <source>
        <dbReference type="SAM" id="Phobius"/>
    </source>
</evidence>
<comment type="similarity">
    <text evidence="2">Belongs to the major facilitator superfamily. Monocarboxylate porter (TC 2.A.1.13) family.</text>
</comment>
<feature type="transmembrane region" description="Helical" evidence="3">
    <location>
        <begin position="124"/>
        <end position="145"/>
    </location>
</feature>
<dbReference type="GO" id="GO:0022857">
    <property type="term" value="F:transmembrane transporter activity"/>
    <property type="evidence" value="ECO:0007669"/>
    <property type="project" value="InterPro"/>
</dbReference>
<dbReference type="PANTHER" id="PTHR11360:SF284">
    <property type="entry name" value="EG:103B4.3 PROTEIN-RELATED"/>
    <property type="match status" value="1"/>
</dbReference>